<evidence type="ECO:0000313" key="10">
    <source>
        <dbReference type="Proteomes" id="UP000682733"/>
    </source>
</evidence>
<dbReference type="Gene3D" id="2.40.50.140">
    <property type="entry name" value="Nucleic acid-binding proteins"/>
    <property type="match status" value="1"/>
</dbReference>
<feature type="domain" description="PPM-type phosphatase" evidence="7">
    <location>
        <begin position="34"/>
        <end position="267"/>
    </location>
</feature>
<reference evidence="9" key="1">
    <citation type="submission" date="2021-02" db="EMBL/GenBank/DDBJ databases">
        <authorList>
            <person name="Nowell W R."/>
        </authorList>
    </citation>
    <scope>NUCLEOTIDE SEQUENCE</scope>
</reference>
<keyword evidence="3" id="KW-0547">Nucleotide-binding</keyword>
<dbReference type="InterPro" id="IPR008271">
    <property type="entry name" value="Ser/Thr_kinase_AS"/>
</dbReference>
<dbReference type="Pfam" id="PF13672">
    <property type="entry name" value="PP2C_2"/>
    <property type="match status" value="1"/>
</dbReference>
<dbReference type="GO" id="GO:0004674">
    <property type="term" value="F:protein serine/threonine kinase activity"/>
    <property type="evidence" value="ECO:0007669"/>
    <property type="project" value="UniProtKB-KW"/>
</dbReference>
<dbReference type="Gene3D" id="3.30.200.20">
    <property type="entry name" value="Phosphorylase Kinase, domain 1"/>
    <property type="match status" value="1"/>
</dbReference>
<dbReference type="SMART" id="SM00332">
    <property type="entry name" value="PP2Cc"/>
    <property type="match status" value="1"/>
</dbReference>
<dbReference type="PROSITE" id="PS51746">
    <property type="entry name" value="PPM_2"/>
    <property type="match status" value="1"/>
</dbReference>
<protein>
    <recommendedName>
        <fullName evidence="11">Non-specific serine/threonine protein kinase</fullName>
    </recommendedName>
</protein>
<dbReference type="EMBL" id="CAJNOK010001311">
    <property type="protein sequence ID" value="CAF0805025.1"/>
    <property type="molecule type" value="Genomic_DNA"/>
</dbReference>
<keyword evidence="5" id="KW-0067">ATP-binding</keyword>
<dbReference type="SUPFAM" id="SSF50249">
    <property type="entry name" value="Nucleic acid-binding proteins"/>
    <property type="match status" value="1"/>
</dbReference>
<proteinExistence type="predicted"/>
<name>A0A8S2H1M9_9BILA</name>
<sequence length="634" mass="71605">MFKTERAISVELINNLSAIGSISRPKSDSTLYLLAMKPSTQSVMHAKFGQYLVIVCDGVGGLRGGEIASSNALKVFGHAFLSQDFARLSFIQVNKWFKEALNSAQLAIAEQAELSPEIAEMATTVALSIYVPNRSIYTFSIGDSRCYFVVNGQLVQITEDHNVINYLNASNADRKTRERYRDKLQALTAVVSREVKKPPNFHSYEHPANVAEVILSCSDGMHNFLKEKDYVFDPKLGAEMYVKKLVQTAVARHKLPKGAMSVAVYRCIDTRISASESYDDVKRREVVIKILDRVNKDRPIERMEAELITQSRINNKHLVSAYDIFRDDQYIYIVMEYVTGRELTSKIADRGSIHYRDAIFLFKQIMEGIKTLHGYSDQILHLDLKPDNIFLSADGSNAKVADFGISMILDKTGGIISSDDVPMGTAGYICPDYRRKIKPNPQFDIYALGIILFEMLTGRLPFEEDPNSAKLPINQIFEKAKKYYPPYLNQFDETIPNSLHNIIFRYEERRSEPLIVTSLKPEFEKGKLMGSFSLELENYRCALMTGIVLKVIAGFYHVHVNGTTILAKPLGQLRFRDQETMLAAGDRVELDVENDQPVATIKRMLPRTNFLRRPPAANIDNSVIIHSLANPEVS</sequence>
<keyword evidence="4" id="KW-0418">Kinase</keyword>
<dbReference type="PROSITE" id="PS50011">
    <property type="entry name" value="PROTEIN_KINASE_DOM"/>
    <property type="match status" value="1"/>
</dbReference>
<dbReference type="PROSITE" id="PS00108">
    <property type="entry name" value="PROTEIN_KINASE_ST"/>
    <property type="match status" value="1"/>
</dbReference>
<dbReference type="Gene3D" id="1.10.510.10">
    <property type="entry name" value="Transferase(Phosphotransferase) domain 1"/>
    <property type="match status" value="1"/>
</dbReference>
<dbReference type="EMBL" id="CAJOBA010001311">
    <property type="protein sequence ID" value="CAF3588645.1"/>
    <property type="molecule type" value="Genomic_DNA"/>
</dbReference>
<dbReference type="Gene3D" id="3.60.40.10">
    <property type="entry name" value="PPM-type phosphatase domain"/>
    <property type="match status" value="1"/>
</dbReference>
<dbReference type="Proteomes" id="UP000682733">
    <property type="component" value="Unassembled WGS sequence"/>
</dbReference>
<keyword evidence="2" id="KW-0808">Transferase</keyword>
<dbReference type="Pfam" id="PF00069">
    <property type="entry name" value="Pkinase"/>
    <property type="match status" value="1"/>
</dbReference>
<accession>A0A8S2H1M9</accession>
<evidence type="ECO:0000256" key="5">
    <source>
        <dbReference type="ARBA" id="ARBA00022840"/>
    </source>
</evidence>
<dbReference type="GO" id="GO:0005524">
    <property type="term" value="F:ATP binding"/>
    <property type="evidence" value="ECO:0007669"/>
    <property type="project" value="UniProtKB-KW"/>
</dbReference>
<evidence type="ECO:0000313" key="9">
    <source>
        <dbReference type="EMBL" id="CAF3588645.1"/>
    </source>
</evidence>
<dbReference type="AlphaFoldDB" id="A0A8S2H1M9"/>
<organism evidence="9 10">
    <name type="scientific">Didymodactylos carnosus</name>
    <dbReference type="NCBI Taxonomy" id="1234261"/>
    <lineage>
        <taxon>Eukaryota</taxon>
        <taxon>Metazoa</taxon>
        <taxon>Spiralia</taxon>
        <taxon>Gnathifera</taxon>
        <taxon>Rotifera</taxon>
        <taxon>Eurotatoria</taxon>
        <taxon>Bdelloidea</taxon>
        <taxon>Philodinida</taxon>
        <taxon>Philodinidae</taxon>
        <taxon>Didymodactylos</taxon>
    </lineage>
</organism>
<dbReference type="CDD" id="cd00143">
    <property type="entry name" value="PP2Cc"/>
    <property type="match status" value="1"/>
</dbReference>
<dbReference type="Pfam" id="PF16745">
    <property type="entry name" value="RsgA_N"/>
    <property type="match status" value="1"/>
</dbReference>
<dbReference type="SMART" id="SM00220">
    <property type="entry name" value="S_TKc"/>
    <property type="match status" value="1"/>
</dbReference>
<dbReference type="CDD" id="cd14014">
    <property type="entry name" value="STKc_PknB_like"/>
    <property type="match status" value="1"/>
</dbReference>
<dbReference type="GO" id="GO:0005634">
    <property type="term" value="C:nucleus"/>
    <property type="evidence" value="ECO:0007669"/>
    <property type="project" value="TreeGrafter"/>
</dbReference>
<dbReference type="InterPro" id="IPR001932">
    <property type="entry name" value="PPM-type_phosphatase-like_dom"/>
</dbReference>
<evidence type="ECO:0000256" key="2">
    <source>
        <dbReference type="ARBA" id="ARBA00022679"/>
    </source>
</evidence>
<dbReference type="SMART" id="SM00331">
    <property type="entry name" value="PP2C_SIG"/>
    <property type="match status" value="1"/>
</dbReference>
<dbReference type="InterPro" id="IPR011009">
    <property type="entry name" value="Kinase-like_dom_sf"/>
</dbReference>
<keyword evidence="1" id="KW-0723">Serine/threonine-protein kinase</keyword>
<dbReference type="SUPFAM" id="SSF56112">
    <property type="entry name" value="Protein kinase-like (PK-like)"/>
    <property type="match status" value="1"/>
</dbReference>
<evidence type="ECO:0000256" key="4">
    <source>
        <dbReference type="ARBA" id="ARBA00022777"/>
    </source>
</evidence>
<evidence type="ECO:0000259" key="6">
    <source>
        <dbReference type="PROSITE" id="PS50011"/>
    </source>
</evidence>
<dbReference type="SUPFAM" id="SSF81606">
    <property type="entry name" value="PP2C-like"/>
    <property type="match status" value="1"/>
</dbReference>
<dbReference type="Proteomes" id="UP000677228">
    <property type="component" value="Unassembled WGS sequence"/>
</dbReference>
<comment type="caution">
    <text evidence="9">The sequence shown here is derived from an EMBL/GenBank/DDBJ whole genome shotgun (WGS) entry which is preliminary data.</text>
</comment>
<dbReference type="PANTHER" id="PTHR24345">
    <property type="entry name" value="SERINE/THREONINE-PROTEIN KINASE PLK"/>
    <property type="match status" value="1"/>
</dbReference>
<gene>
    <name evidence="8" type="ORF">OVA965_LOCUS4851</name>
    <name evidence="9" type="ORF">TMI583_LOCUS4849</name>
</gene>
<evidence type="ECO:0008006" key="11">
    <source>
        <dbReference type="Google" id="ProtNLM"/>
    </source>
</evidence>
<dbReference type="PANTHER" id="PTHR24345:SF91">
    <property type="entry name" value="SERINE_THREONINE-PROTEIN KINASE PLK4"/>
    <property type="match status" value="1"/>
</dbReference>
<evidence type="ECO:0000256" key="3">
    <source>
        <dbReference type="ARBA" id="ARBA00022741"/>
    </source>
</evidence>
<feature type="domain" description="Protein kinase" evidence="6">
    <location>
        <begin position="230"/>
        <end position="523"/>
    </location>
</feature>
<dbReference type="InterPro" id="IPR031944">
    <property type="entry name" value="RsgA_N"/>
</dbReference>
<evidence type="ECO:0000256" key="1">
    <source>
        <dbReference type="ARBA" id="ARBA00022527"/>
    </source>
</evidence>
<dbReference type="InterPro" id="IPR012340">
    <property type="entry name" value="NA-bd_OB-fold"/>
</dbReference>
<evidence type="ECO:0000313" key="8">
    <source>
        <dbReference type="EMBL" id="CAF0805025.1"/>
    </source>
</evidence>
<evidence type="ECO:0000259" key="7">
    <source>
        <dbReference type="PROSITE" id="PS51746"/>
    </source>
</evidence>
<dbReference type="InterPro" id="IPR000719">
    <property type="entry name" value="Prot_kinase_dom"/>
</dbReference>
<dbReference type="InterPro" id="IPR036457">
    <property type="entry name" value="PPM-type-like_dom_sf"/>
</dbReference>